<reference evidence="1" key="1">
    <citation type="submission" date="2021-01" db="EMBL/GenBank/DDBJ databases">
        <title>Chromosome-level genome assembly of a human fungal pathogen reveals clustering of transcriptionally co-regulated genes.</title>
        <authorList>
            <person name="Voorhies M."/>
            <person name="Cohen S."/>
            <person name="Shea T.P."/>
            <person name="Petrus S."/>
            <person name="Munoz J.F."/>
            <person name="Poplawski S."/>
            <person name="Goldman W.E."/>
            <person name="Michael T."/>
            <person name="Cuomo C.A."/>
            <person name="Sil A."/>
            <person name="Beyhan S."/>
        </authorList>
    </citation>
    <scope>NUCLEOTIDE SEQUENCE</scope>
    <source>
        <strain evidence="1">H88</strain>
    </source>
</reference>
<dbReference type="Proteomes" id="UP000663419">
    <property type="component" value="Chromosome 2"/>
</dbReference>
<organism evidence="1 2">
    <name type="scientific">Ajellomyces capsulatus (strain H88)</name>
    <name type="common">Darling's disease fungus</name>
    <name type="synonym">Histoplasma capsulatum</name>
    <dbReference type="NCBI Taxonomy" id="544711"/>
    <lineage>
        <taxon>Eukaryota</taxon>
        <taxon>Fungi</taxon>
        <taxon>Dikarya</taxon>
        <taxon>Ascomycota</taxon>
        <taxon>Pezizomycotina</taxon>
        <taxon>Eurotiomycetes</taxon>
        <taxon>Eurotiomycetidae</taxon>
        <taxon>Onygenales</taxon>
        <taxon>Ajellomycetaceae</taxon>
        <taxon>Histoplasma</taxon>
    </lineage>
</organism>
<evidence type="ECO:0000313" key="1">
    <source>
        <dbReference type="EMBL" id="QSS51501.1"/>
    </source>
</evidence>
<dbReference type="AlphaFoldDB" id="A0A8A1LCK6"/>
<proteinExistence type="predicted"/>
<accession>A0A8A1LCK6</accession>
<dbReference type="EMBL" id="CP069103">
    <property type="protein sequence ID" value="QSS51501.1"/>
    <property type="molecule type" value="Genomic_DNA"/>
</dbReference>
<dbReference type="VEuPathDB" id="FungiDB:I7I53_06839"/>
<evidence type="ECO:0000313" key="2">
    <source>
        <dbReference type="Proteomes" id="UP000663419"/>
    </source>
</evidence>
<protein>
    <submittedName>
        <fullName evidence="1">Uncharacterized protein</fullName>
    </submittedName>
</protein>
<name>A0A8A1LCK6_AJEC8</name>
<gene>
    <name evidence="1" type="ORF">I7I53_06839</name>
</gene>
<sequence>MLTDNILSKSSMDIIILLPLSFPANQFARVPSPSPVYGYAPKDEFLGQLTYASLSSRRHQQSN</sequence>